<keyword evidence="1" id="KW-0945">Host-virus interaction</keyword>
<gene>
    <name evidence="3" type="ORF">BSAL_01025</name>
</gene>
<feature type="compositionally biased region" description="Polar residues" evidence="2">
    <location>
        <begin position="980"/>
        <end position="996"/>
    </location>
</feature>
<protein>
    <submittedName>
        <fullName evidence="3">Uncharacterized protein</fullName>
    </submittedName>
</protein>
<reference evidence="4" key="1">
    <citation type="submission" date="2015-09" db="EMBL/GenBank/DDBJ databases">
        <authorList>
            <consortium name="Pathogen Informatics"/>
        </authorList>
    </citation>
    <scope>NUCLEOTIDE SEQUENCE [LARGE SCALE GENOMIC DNA]</scope>
    <source>
        <strain evidence="4">Lake Konstanz</strain>
    </source>
</reference>
<dbReference type="PANTHER" id="PTHR13037">
    <property type="entry name" value="FORMIN"/>
    <property type="match status" value="1"/>
</dbReference>
<feature type="compositionally biased region" description="Acidic residues" evidence="2">
    <location>
        <begin position="507"/>
        <end position="527"/>
    </location>
</feature>
<evidence type="ECO:0000313" key="4">
    <source>
        <dbReference type="Proteomes" id="UP000051952"/>
    </source>
</evidence>
<sequence>MGNVFSSSSSSSPHNSTPPTMPPAMPPAMPAATAATFPPPPPPPSPPQIHQFQMNRFDMEHIVLFEPYKPPPLNAQHRVRFRNDDEYNEFRKTLSATSPFPSPLNDSTRRSGSKVRDREFVFSDTWESLKQSAIHKLGFKFTYFVLYSPGPPQDENNVSCYTEIFSWVEGEERGDVLHARLQAEIMSKGGAMWYVHTFWEAPPPSCEEENDSVKYFFTMRLSAGCPTTVKVLPNGSEKTAVFWPLLDSVMWQTLRLYRITGNSTNDHQPHRHHATGRSPSPPPLLVDPWCPPPLPFAYGVHCECVLSVAYSLTTVEGAFVEDAVLAVERCSHQVLFVRTRHIFHAELCRHQHQQEECDDDDDNVRGGYHLDVWCSKAPHLRLLHGKTSQQLREEMVRCLGDLVDDEVGDDEDADGVVGPPLVVLRFQRDTKCDATEREEGSLEGLLRYIEDDSARSFTAAAAASAASTCGGGSWGLPSMLGAVSPCVVRPYLPPAAHHRTTQSNTEAEVDDEETEDADDGSCEEGADDATGAAAVPTTAASSGDVATNNKEELREQSNSSVFDVRQQPRDENGAVQKLHHIDKEVPSTTTVDDNILCRNSIPPTEAAMPTSDSSSTTWPREFMWLRSEDIATQSPLVKEEATTPAIESVEMERAVNSPQAHKMMYESTSASLKRASNDRDLSFSSVGIARDVSPILPLGGTNGEINESLFSVNEVVAQLECCLHTSPPHDVVVPPAQYSPPPPSSESSTPTSMAATNSSSFRPQHLSVTQLPPMSSSPRSSGSAYGGQEILRKSLQSHQNVPTEVTVMCQCGCVFVVIPSRTSNTATHNSAHSRRSTEAALTVPPHDAANSDDSASRLVVGVTNERYWKRRGCAGLKRVREGHDYISEEAATATLLYQQQQQDFLHQHHHQPPTISDDRPSSKSIAATAALPLTVNESPMLFPPTPQVAVHNERDDRARQHVTTLHKPQQHRAAAPTSRHPGQTRQPRINQITSTTMPRTVHLQGTRGMVLPSPDLRNAFDSPSAVHFSPPPLMAQRTRVWNRSS</sequence>
<dbReference type="PANTHER" id="PTHR13037:SF24">
    <property type="entry name" value="POLYCOMB PROTEIN PCL-RELATED"/>
    <property type="match status" value="1"/>
</dbReference>
<feature type="compositionally biased region" description="Low complexity" evidence="2">
    <location>
        <begin position="772"/>
        <end position="783"/>
    </location>
</feature>
<feature type="compositionally biased region" description="Polar residues" evidence="2">
    <location>
        <begin position="757"/>
        <end position="770"/>
    </location>
</feature>
<organism evidence="3 4">
    <name type="scientific">Bodo saltans</name>
    <name type="common">Flagellated protozoan</name>
    <dbReference type="NCBI Taxonomy" id="75058"/>
    <lineage>
        <taxon>Eukaryota</taxon>
        <taxon>Discoba</taxon>
        <taxon>Euglenozoa</taxon>
        <taxon>Kinetoplastea</taxon>
        <taxon>Metakinetoplastina</taxon>
        <taxon>Eubodonida</taxon>
        <taxon>Bodonidae</taxon>
        <taxon>Bodo</taxon>
    </lineage>
</organism>
<feature type="compositionally biased region" description="Pro residues" evidence="2">
    <location>
        <begin position="19"/>
        <end position="29"/>
    </location>
</feature>
<feature type="compositionally biased region" description="Low complexity" evidence="2">
    <location>
        <begin position="528"/>
        <end position="543"/>
    </location>
</feature>
<feature type="compositionally biased region" description="Pro residues" evidence="2">
    <location>
        <begin position="37"/>
        <end position="47"/>
    </location>
</feature>
<proteinExistence type="predicted"/>
<evidence type="ECO:0000256" key="1">
    <source>
        <dbReference type="ARBA" id="ARBA00022581"/>
    </source>
</evidence>
<dbReference type="Proteomes" id="UP000051952">
    <property type="component" value="Unassembled WGS sequence"/>
</dbReference>
<feature type="region of interest" description="Disordered" evidence="2">
    <location>
        <begin position="1"/>
        <end position="50"/>
    </location>
</feature>
<feature type="region of interest" description="Disordered" evidence="2">
    <location>
        <begin position="497"/>
        <end position="561"/>
    </location>
</feature>
<feature type="compositionally biased region" description="Low complexity" evidence="2">
    <location>
        <begin position="745"/>
        <end position="756"/>
    </location>
</feature>
<keyword evidence="4" id="KW-1185">Reference proteome</keyword>
<evidence type="ECO:0000313" key="3">
    <source>
        <dbReference type="EMBL" id="CUG87049.1"/>
    </source>
</evidence>
<feature type="compositionally biased region" description="Low complexity" evidence="2">
    <location>
        <begin position="1"/>
        <end position="18"/>
    </location>
</feature>
<feature type="region of interest" description="Disordered" evidence="2">
    <location>
        <begin position="824"/>
        <end position="854"/>
    </location>
</feature>
<dbReference type="EMBL" id="CYKH01001429">
    <property type="protein sequence ID" value="CUG87049.1"/>
    <property type="molecule type" value="Genomic_DNA"/>
</dbReference>
<dbReference type="AlphaFoldDB" id="A0A0S4JAT1"/>
<evidence type="ECO:0000256" key="2">
    <source>
        <dbReference type="SAM" id="MobiDB-lite"/>
    </source>
</evidence>
<feature type="region of interest" description="Disordered" evidence="2">
    <location>
        <begin position="964"/>
        <end position="996"/>
    </location>
</feature>
<dbReference type="VEuPathDB" id="TriTrypDB:BSAL_01025"/>
<name>A0A0S4JAT1_BODSA</name>
<accession>A0A0S4JAT1</accession>
<feature type="region of interest" description="Disordered" evidence="2">
    <location>
        <begin position="732"/>
        <end position="785"/>
    </location>
</feature>